<evidence type="ECO:0000313" key="3">
    <source>
        <dbReference type="Proteomes" id="UP001371305"/>
    </source>
</evidence>
<keyword evidence="1" id="KW-1133">Transmembrane helix</keyword>
<evidence type="ECO:0000313" key="2">
    <source>
        <dbReference type="EMBL" id="MEK7950911.1"/>
    </source>
</evidence>
<dbReference type="RefSeq" id="WP_341404512.1">
    <property type="nucleotide sequence ID" value="NZ_JBBUKT010000003.1"/>
</dbReference>
<feature type="transmembrane region" description="Helical" evidence="1">
    <location>
        <begin position="12"/>
        <end position="30"/>
    </location>
</feature>
<feature type="transmembrane region" description="Helical" evidence="1">
    <location>
        <begin position="139"/>
        <end position="156"/>
    </location>
</feature>
<proteinExistence type="predicted"/>
<name>A0ABU9AUU0_9BACT</name>
<keyword evidence="1" id="KW-0472">Membrane</keyword>
<feature type="transmembrane region" description="Helical" evidence="1">
    <location>
        <begin position="176"/>
        <end position="198"/>
    </location>
</feature>
<keyword evidence="3" id="KW-1185">Reference proteome</keyword>
<keyword evidence="1" id="KW-0812">Transmembrane</keyword>
<reference evidence="2 3" key="1">
    <citation type="submission" date="2024-04" db="EMBL/GenBank/DDBJ databases">
        <title>Luteolibacter sp. isolated from soil.</title>
        <authorList>
            <person name="An J."/>
        </authorList>
    </citation>
    <scope>NUCLEOTIDE SEQUENCE [LARGE SCALE GENOMIC DNA]</scope>
    <source>
        <strain evidence="2 3">Y139</strain>
    </source>
</reference>
<organism evidence="2 3">
    <name type="scientific">Luteolibacter soli</name>
    <dbReference type="NCBI Taxonomy" id="3135280"/>
    <lineage>
        <taxon>Bacteria</taxon>
        <taxon>Pseudomonadati</taxon>
        <taxon>Verrucomicrobiota</taxon>
        <taxon>Verrucomicrobiia</taxon>
        <taxon>Verrucomicrobiales</taxon>
        <taxon>Verrucomicrobiaceae</taxon>
        <taxon>Luteolibacter</taxon>
    </lineage>
</organism>
<comment type="caution">
    <text evidence="2">The sequence shown here is derived from an EMBL/GenBank/DDBJ whole genome shotgun (WGS) entry which is preliminary data.</text>
</comment>
<protein>
    <recommendedName>
        <fullName evidence="4">NnrU domain-containing protein</fullName>
    </recommendedName>
</protein>
<evidence type="ECO:0008006" key="4">
    <source>
        <dbReference type="Google" id="ProtNLM"/>
    </source>
</evidence>
<accession>A0ABU9AUU0</accession>
<dbReference type="Proteomes" id="UP001371305">
    <property type="component" value="Unassembled WGS sequence"/>
</dbReference>
<gene>
    <name evidence="2" type="ORF">WKV53_10405</name>
</gene>
<feature type="transmembrane region" description="Helical" evidence="1">
    <location>
        <begin position="112"/>
        <end position="132"/>
    </location>
</feature>
<sequence length="201" mass="22385">MDPMHLYERLSLHGTGIALGIWLVAMHAFMLARPVPVQGFLKRFPRNQQLGQILLAIGLIWFWFLVQEPGKGWRHFLAMDLGEFNGLKKILSIAVPLSIIAVGIAIKEFLAVRALGLLGLMVAAPLFEAAFLKDPQSRLLIPTFALGLVIASLYWVGMPYLFRDSVSWATANPRRWQALCMAGLAYGVAVLACAFLFWKGY</sequence>
<feature type="transmembrane region" description="Helical" evidence="1">
    <location>
        <begin position="87"/>
        <end position="106"/>
    </location>
</feature>
<evidence type="ECO:0000256" key="1">
    <source>
        <dbReference type="SAM" id="Phobius"/>
    </source>
</evidence>
<dbReference type="EMBL" id="JBBUKT010000003">
    <property type="protein sequence ID" value="MEK7950911.1"/>
    <property type="molecule type" value="Genomic_DNA"/>
</dbReference>
<feature type="transmembrane region" description="Helical" evidence="1">
    <location>
        <begin position="50"/>
        <end position="66"/>
    </location>
</feature>